<feature type="transmembrane region" description="Helical" evidence="1">
    <location>
        <begin position="49"/>
        <end position="70"/>
    </location>
</feature>
<evidence type="ECO:0000256" key="1">
    <source>
        <dbReference type="SAM" id="Phobius"/>
    </source>
</evidence>
<proteinExistence type="predicted"/>
<keyword evidence="1" id="KW-1133">Transmembrane helix</keyword>
<keyword evidence="1" id="KW-0812">Transmembrane</keyword>
<dbReference type="RefSeq" id="WP_066166547.1">
    <property type="nucleotide sequence ID" value="NZ_CP136137.1"/>
</dbReference>
<gene>
    <name evidence="2" type="ORF">RVF87_00840</name>
</gene>
<keyword evidence="3" id="KW-1185">Reference proteome</keyword>
<protein>
    <submittedName>
        <fullName evidence="2">DUF3017 domain-containing protein</fullName>
    </submittedName>
</protein>
<dbReference type="InterPro" id="IPR021385">
    <property type="entry name" value="DUF3017"/>
</dbReference>
<name>A0ABZ2U722_9ACTN</name>
<reference evidence="2 3" key="1">
    <citation type="journal article" date="2023" name="Virus Evol.">
        <title>Computational host range prediction-The good, the bad, and the ugly.</title>
        <authorList>
            <person name="Howell A.A."/>
            <person name="Versoza C.J."/>
            <person name="Pfeifer S.P."/>
        </authorList>
    </citation>
    <scope>NUCLEOTIDE SEQUENCE [LARGE SCALE GENOMIC DNA]</scope>
    <source>
        <strain evidence="2 3">1610/1b</strain>
    </source>
</reference>
<sequence length="107" mass="11789">MSDDVDGRVESVRRARKMHGFIVSIPYYIVLTVIAFGAVLVVMDRWRRGTFVFGSAMLLGAVFRAFLPANRVGLLQVRSRPFDIAAMATMGGVMLWLSTSIYSLGTG</sequence>
<feature type="transmembrane region" description="Helical" evidence="1">
    <location>
        <begin position="82"/>
        <end position="104"/>
    </location>
</feature>
<keyword evidence="1" id="KW-0472">Membrane</keyword>
<dbReference type="Pfam" id="PF11222">
    <property type="entry name" value="DUF3017"/>
    <property type="match status" value="1"/>
</dbReference>
<organism evidence="2 3">
    <name type="scientific">Gordonia hydrophobica</name>
    <dbReference type="NCBI Taxonomy" id="40516"/>
    <lineage>
        <taxon>Bacteria</taxon>
        <taxon>Bacillati</taxon>
        <taxon>Actinomycetota</taxon>
        <taxon>Actinomycetes</taxon>
        <taxon>Mycobacteriales</taxon>
        <taxon>Gordoniaceae</taxon>
        <taxon>Gordonia</taxon>
    </lineage>
</organism>
<evidence type="ECO:0000313" key="3">
    <source>
        <dbReference type="Proteomes" id="UP001479933"/>
    </source>
</evidence>
<evidence type="ECO:0000313" key="2">
    <source>
        <dbReference type="EMBL" id="WYY09495.1"/>
    </source>
</evidence>
<feature type="transmembrane region" description="Helical" evidence="1">
    <location>
        <begin position="21"/>
        <end position="43"/>
    </location>
</feature>
<dbReference type="Proteomes" id="UP001479933">
    <property type="component" value="Chromosome"/>
</dbReference>
<dbReference type="EMBL" id="CP136137">
    <property type="protein sequence ID" value="WYY09495.1"/>
    <property type="molecule type" value="Genomic_DNA"/>
</dbReference>
<accession>A0ABZ2U722</accession>